<gene>
    <name evidence="3" type="ORF">KK2020170_12610</name>
</gene>
<evidence type="ECO:0000313" key="4">
    <source>
        <dbReference type="Proteomes" id="UP000825258"/>
    </source>
</evidence>
<evidence type="ECO:0000259" key="2">
    <source>
        <dbReference type="Pfam" id="PF13360"/>
    </source>
</evidence>
<dbReference type="Gene3D" id="2.130.10.10">
    <property type="entry name" value="YVTN repeat-like/Quinoprotein amine dehydrogenase"/>
    <property type="match status" value="2"/>
</dbReference>
<accession>A0ABM7SAT3</accession>
<dbReference type="RefSeq" id="WP_221257513.1">
    <property type="nucleotide sequence ID" value="NZ_AP024749.1"/>
</dbReference>
<organism evidence="3 4">
    <name type="scientific">Flavobacterium okayamense</name>
    <dbReference type="NCBI Taxonomy" id="2830782"/>
    <lineage>
        <taxon>Bacteria</taxon>
        <taxon>Pseudomonadati</taxon>
        <taxon>Bacteroidota</taxon>
        <taxon>Flavobacteriia</taxon>
        <taxon>Flavobacteriales</taxon>
        <taxon>Flavobacteriaceae</taxon>
        <taxon>Flavobacterium</taxon>
    </lineage>
</organism>
<proteinExistence type="predicted"/>
<dbReference type="InterPro" id="IPR015943">
    <property type="entry name" value="WD40/YVTN_repeat-like_dom_sf"/>
</dbReference>
<dbReference type="SUPFAM" id="SSF50998">
    <property type="entry name" value="Quinoprotein alcohol dehydrogenase-like"/>
    <property type="match status" value="1"/>
</dbReference>
<dbReference type="Proteomes" id="UP000825258">
    <property type="component" value="Chromosome"/>
</dbReference>
<dbReference type="InterPro" id="IPR011047">
    <property type="entry name" value="Quinoprotein_ADH-like_sf"/>
</dbReference>
<keyword evidence="1" id="KW-0732">Signal</keyword>
<protein>
    <recommendedName>
        <fullName evidence="2">Pyrrolo-quinoline quinone repeat domain-containing protein</fullName>
    </recommendedName>
</protein>
<reference evidence="3 4" key="1">
    <citation type="submission" date="2021-06" db="EMBL/GenBank/DDBJ databases">
        <title>Whole genome sequences of Flavobacterium sp. KK2020170 and assembly.</title>
        <authorList>
            <person name="Kitahara K."/>
            <person name="Miyoshi S."/>
            <person name="Uesaka K."/>
        </authorList>
    </citation>
    <scope>NUCLEOTIDE SEQUENCE [LARGE SCALE GENOMIC DNA]</scope>
    <source>
        <strain evidence="3 4">KK2020170</strain>
    </source>
</reference>
<feature type="chain" id="PRO_5045945485" description="Pyrrolo-quinoline quinone repeat domain-containing protein" evidence="1">
    <location>
        <begin position="26"/>
        <end position="640"/>
    </location>
</feature>
<feature type="domain" description="Pyrrolo-quinoline quinone repeat" evidence="2">
    <location>
        <begin position="312"/>
        <end position="447"/>
    </location>
</feature>
<evidence type="ECO:0000313" key="3">
    <source>
        <dbReference type="EMBL" id="BCY28393.1"/>
    </source>
</evidence>
<keyword evidence="4" id="KW-1185">Reference proteome</keyword>
<sequence length="640" mass="69715">MKAIIKTLWTAILMLCCVSNGYAQKAEAPENTYDLGAKINEMTLTVGGILVVATNDGLAGIKPNESKPIFTFNNFGQLKPEETDFIPMTPYIVVSQGATGGFSGIGKTKRAVIDYVKGKVLFNSEDLKWTQIYTCNVMLPQNKLVVSGLQKSDAKFESQVPKVAVYDLDSGKNDFSFFLDKPGRVGMAKDFSVTGTPLLLKNAVLVPTAQGIIAMSNSGTELWKSKIKDVTWMVADDSGKEIYAFESVNNGNNTRIHKIGDKDGAALWADDRKVKGIVSNFEILPQGIAVVSNVKPSGEKGLGKLMAAKEQSHIAFLSASSGEDLWEKAPKTNGYVQHFYIMEDGILFGLFEGGINKIAFDGKPLFKKPLKTGENIMVMAHTPQGLLYITGEDANIVNLESGDQIWSKPLKYKRATSVASTFDSKNNRYMIAADGKIMAIDANSGDVNDFAQCNFEEKEDPSSMQIRDGGIFLSSSQNMAMYDFNGSESYKVYHKSPGRSTFGKIMGGVMAVASTTMAVSMSAVAGANRSAFGSMNDLDSYNDYGKDAKRAADMFSGIAGASFDYLSKRFKATAATENSQFILTKLSNGVGLVKVNKDSGVVEKEIILNDKKPEYEVDEMGGYLFYKANDKTIYTYNLKK</sequence>
<feature type="signal peptide" evidence="1">
    <location>
        <begin position="1"/>
        <end position="25"/>
    </location>
</feature>
<evidence type="ECO:0000256" key="1">
    <source>
        <dbReference type="SAM" id="SignalP"/>
    </source>
</evidence>
<dbReference type="InterPro" id="IPR002372">
    <property type="entry name" value="PQQ_rpt_dom"/>
</dbReference>
<dbReference type="EMBL" id="AP024749">
    <property type="protein sequence ID" value="BCY28393.1"/>
    <property type="molecule type" value="Genomic_DNA"/>
</dbReference>
<dbReference type="Pfam" id="PF13360">
    <property type="entry name" value="PQQ_2"/>
    <property type="match status" value="1"/>
</dbReference>
<name>A0ABM7SAT3_9FLAO</name>